<gene>
    <name evidence="5" type="primary">aroH</name>
    <name evidence="5" type="ORF">AWH56_024870</name>
    <name evidence="4" type="ORF">AWH56_23715</name>
</gene>
<evidence type="ECO:0000313" key="5">
    <source>
        <dbReference type="EMBL" id="QOY35847.1"/>
    </source>
</evidence>
<keyword evidence="3 5" id="KW-0413">Isomerase</keyword>
<keyword evidence="6" id="KW-1185">Reference proteome</keyword>
<dbReference type="EC" id="5.4.99.5" evidence="1 3"/>
<dbReference type="EMBL" id="CP063356">
    <property type="protein sequence ID" value="QOY35847.1"/>
    <property type="molecule type" value="Genomic_DNA"/>
</dbReference>
<evidence type="ECO:0000313" key="4">
    <source>
        <dbReference type="EMBL" id="OIJ04259.1"/>
    </source>
</evidence>
<dbReference type="AlphaFoldDB" id="A0A1S2KVN8"/>
<dbReference type="KEGG" id="aia:AWH56_024870"/>
<dbReference type="InterPro" id="IPR035959">
    <property type="entry name" value="RutC-like_sf"/>
</dbReference>
<comment type="catalytic activity">
    <reaction evidence="3">
        <text>chorismate = prephenate</text>
        <dbReference type="Rhea" id="RHEA:13897"/>
        <dbReference type="ChEBI" id="CHEBI:29748"/>
        <dbReference type="ChEBI" id="CHEBI:29934"/>
        <dbReference type="EC" id="5.4.99.5"/>
    </reaction>
</comment>
<evidence type="ECO:0000256" key="1">
    <source>
        <dbReference type="NCBIfam" id="TIGR01796"/>
    </source>
</evidence>
<keyword evidence="2 3" id="KW-0028">Amino-acid biosynthesis</keyword>
<reference evidence="5 6" key="3">
    <citation type="journal article" date="2019" name="Int. J. Syst. Evol. Microbiol.">
        <title>Anaerobacillus isosaccharinicus sp. nov., an alkaliphilic bacterium which degrades isosaccharinic acid.</title>
        <authorList>
            <person name="Bassil N.M."/>
            <person name="Lloyd J.R."/>
        </authorList>
    </citation>
    <scope>NUCLEOTIDE SEQUENCE [LARGE SCALE GENOMIC DNA]</scope>
    <source>
        <strain evidence="5 6">NB2006</strain>
    </source>
</reference>
<dbReference type="GO" id="GO:0009073">
    <property type="term" value="P:aromatic amino acid family biosynthetic process"/>
    <property type="evidence" value="ECO:0007669"/>
    <property type="project" value="UniProtKB-UniRule"/>
</dbReference>
<keyword evidence="2 3" id="KW-0057">Aromatic amino acid biosynthesis</keyword>
<dbReference type="SUPFAM" id="SSF55298">
    <property type="entry name" value="YjgF-like"/>
    <property type="match status" value="1"/>
</dbReference>
<dbReference type="OrthoDB" id="9802232at2"/>
<organism evidence="4 6">
    <name type="scientific">Anaerobacillus isosaccharinicus</name>
    <dbReference type="NCBI Taxonomy" id="1532552"/>
    <lineage>
        <taxon>Bacteria</taxon>
        <taxon>Bacillati</taxon>
        <taxon>Bacillota</taxon>
        <taxon>Bacilli</taxon>
        <taxon>Bacillales</taxon>
        <taxon>Bacillaceae</taxon>
        <taxon>Anaerobacillus</taxon>
    </lineage>
</organism>
<dbReference type="RefSeq" id="WP_071319394.1">
    <property type="nucleotide sequence ID" value="NZ_CP063356.2"/>
</dbReference>
<dbReference type="PANTHER" id="PTHR21164:SF0">
    <property type="entry name" value="CHORISMATE MUTASE AROH"/>
    <property type="match status" value="1"/>
</dbReference>
<evidence type="ECO:0000313" key="6">
    <source>
        <dbReference type="Proteomes" id="UP000180175"/>
    </source>
</evidence>
<name>A0A1S2KVN8_9BACI</name>
<reference evidence="5" key="4">
    <citation type="submission" date="2020-10" db="EMBL/GenBank/DDBJ databases">
        <authorList>
            <person name="Bassil N.M."/>
            <person name="Lloyd J.R."/>
        </authorList>
    </citation>
    <scope>NUCLEOTIDE SEQUENCE</scope>
    <source>
        <strain evidence="5">NB2006</strain>
    </source>
</reference>
<dbReference type="GO" id="GO:0046417">
    <property type="term" value="P:chorismate metabolic process"/>
    <property type="evidence" value="ECO:0007669"/>
    <property type="project" value="TreeGrafter"/>
</dbReference>
<evidence type="ECO:0000256" key="2">
    <source>
        <dbReference type="PIRSR" id="PIRSR005965-1"/>
    </source>
</evidence>
<dbReference type="NCBIfam" id="TIGR01796">
    <property type="entry name" value="CM_mono_aroH"/>
    <property type="match status" value="1"/>
</dbReference>
<feature type="binding site" evidence="2">
    <location>
        <position position="107"/>
    </location>
    <ligand>
        <name>prephenate</name>
        <dbReference type="ChEBI" id="CHEBI:29934"/>
    </ligand>
</feature>
<dbReference type="Pfam" id="PF07736">
    <property type="entry name" value="CM_1"/>
    <property type="match status" value="1"/>
</dbReference>
<proteinExistence type="predicted"/>
<dbReference type="PIRSF" id="PIRSF005965">
    <property type="entry name" value="Chor_mut_AroH"/>
    <property type="match status" value="1"/>
</dbReference>
<dbReference type="EMBL" id="LQXD01000202">
    <property type="protein sequence ID" value="OIJ04259.1"/>
    <property type="molecule type" value="Genomic_DNA"/>
</dbReference>
<sequence length="127" mass="14443">MVRGIRGAITVTNNDEKEILIATERLLKEVIIKNQIDPSLVAHVMITVTEDLNATFPAKALRSFSDWTYVPVMCSREIPVQNSLPMCIRVMLTVNTDVAQEEIKHIYLERAVNLRPDLRLTDPSRQV</sequence>
<dbReference type="Gene3D" id="3.30.1330.40">
    <property type="entry name" value="RutC-like"/>
    <property type="match status" value="1"/>
</dbReference>
<feature type="binding site" evidence="2">
    <location>
        <position position="89"/>
    </location>
    <ligand>
        <name>prephenate</name>
        <dbReference type="ChEBI" id="CHEBI:29934"/>
    </ligand>
</feature>
<dbReference type="PANTHER" id="PTHR21164">
    <property type="entry name" value="CHORISMATE MUTASE"/>
    <property type="match status" value="1"/>
</dbReference>
<protein>
    <recommendedName>
        <fullName evidence="1 3">chorismate mutase</fullName>
        <ecNumber evidence="1 3">5.4.99.5</ecNumber>
    </recommendedName>
</protein>
<dbReference type="CDD" id="cd02185">
    <property type="entry name" value="AroH"/>
    <property type="match status" value="1"/>
</dbReference>
<dbReference type="PROSITE" id="PS51167">
    <property type="entry name" value="CHORISMATE_MUT_1"/>
    <property type="match status" value="1"/>
</dbReference>
<evidence type="ECO:0000256" key="3">
    <source>
        <dbReference type="PROSITE-ProRule" id="PRU00514"/>
    </source>
</evidence>
<dbReference type="GO" id="GO:0008652">
    <property type="term" value="P:amino acid biosynthetic process"/>
    <property type="evidence" value="ECO:0007669"/>
    <property type="project" value="UniProtKB-UniRule"/>
</dbReference>
<dbReference type="UniPathway" id="UPA00120">
    <property type="reaction ID" value="UER00203"/>
</dbReference>
<feature type="binding site" evidence="2">
    <location>
        <position position="6"/>
    </location>
    <ligand>
        <name>prephenate</name>
        <dbReference type="ChEBI" id="CHEBI:29934"/>
    </ligand>
</feature>
<accession>A0A1S2KVN8</accession>
<dbReference type="GO" id="GO:0004106">
    <property type="term" value="F:chorismate mutase activity"/>
    <property type="evidence" value="ECO:0007669"/>
    <property type="project" value="UniProtKB-UniRule"/>
</dbReference>
<dbReference type="InterPro" id="IPR008243">
    <property type="entry name" value="Chorismate_mutase_AroH"/>
</dbReference>
<dbReference type="Proteomes" id="UP000180175">
    <property type="component" value="Chromosome"/>
</dbReference>
<reference evidence="4 6" key="1">
    <citation type="submission" date="2016-10" db="EMBL/GenBank/DDBJ databases">
        <title>Draft genome sequences of four alkaliphilic bacteria belonging to the Anaerobacillus genus.</title>
        <authorList>
            <person name="Bassil N.M."/>
            <person name="Lloyd J.R."/>
        </authorList>
    </citation>
    <scope>NUCLEOTIDE SEQUENCE [LARGE SCALE GENOMIC DNA]</scope>
    <source>
        <strain evidence="4 6">NB2006</strain>
    </source>
</reference>
<reference evidence="5 6" key="2">
    <citation type="journal article" date="2017" name="Genome Announc.">
        <title>Draft Genome Sequences of Four Alkaliphilic Bacteria Belonging to the Anaerobacillus Genus.</title>
        <authorList>
            <person name="Bassil N.M."/>
            <person name="Lloyd J.R."/>
        </authorList>
    </citation>
    <scope>NUCLEOTIDE SEQUENCE [LARGE SCALE GENOMIC DNA]</scope>
    <source>
        <strain evidence="5 6">NB2006</strain>
    </source>
</reference>